<feature type="active site" description="Proton donor/acceptor" evidence="6">
    <location>
        <position position="266"/>
    </location>
</feature>
<organism evidence="10 11">
    <name type="scientific">Palleronia aestuarii</name>
    <dbReference type="NCBI Taxonomy" id="568105"/>
    <lineage>
        <taxon>Bacteria</taxon>
        <taxon>Pseudomonadati</taxon>
        <taxon>Pseudomonadota</taxon>
        <taxon>Alphaproteobacteria</taxon>
        <taxon>Rhodobacterales</taxon>
        <taxon>Roseobacteraceae</taxon>
        <taxon>Palleronia</taxon>
    </lineage>
</organism>
<evidence type="ECO:0000313" key="11">
    <source>
        <dbReference type="Proteomes" id="UP000248916"/>
    </source>
</evidence>
<reference evidence="10 11" key="1">
    <citation type="submission" date="2018-06" db="EMBL/GenBank/DDBJ databases">
        <title>Genomic Encyclopedia of Archaeal and Bacterial Type Strains, Phase II (KMG-II): from individual species to whole genera.</title>
        <authorList>
            <person name="Goeker M."/>
        </authorList>
    </citation>
    <scope>NUCLEOTIDE SEQUENCE [LARGE SCALE GENOMIC DNA]</scope>
    <source>
        <strain evidence="10 11">DSM 22009</strain>
    </source>
</reference>
<dbReference type="GO" id="GO:0008448">
    <property type="term" value="F:N-acetylglucosamine-6-phosphate deacetylase activity"/>
    <property type="evidence" value="ECO:0007669"/>
    <property type="project" value="InterPro"/>
</dbReference>
<dbReference type="SUPFAM" id="SSF51556">
    <property type="entry name" value="Metallo-dependent hydrolases"/>
    <property type="match status" value="1"/>
</dbReference>
<evidence type="ECO:0000256" key="6">
    <source>
        <dbReference type="PIRSR" id="PIRSR038994-1"/>
    </source>
</evidence>
<sequence length="367" mass="38982">MRIAPKYLWSGGCLRENCSLIVEGCRITDIAEAEGTTADLHPHLVMPSLTDLQVNGGGGIMVNDRTGSDGLRAIAEAHGRLGTGWILPTVITDAPETLAAAARAVIEIYRPEDSVLGLHIEGPHISPERRGTHDPRYIRPLEIATVEIVEDLRRRGIPVMITLAPERCDTALLGRLVASGAIVSAGHSAATAEEAEAAFVRGVTCVTHLFNAMDPMMSRAPGLLGAAIAAPVHAGIIADGIHVDRRMLSLAIRGRPRPGLTFAVSDAMATVGGPSSFHLYGREISVRDNRLVNSEGALAGAHVDLATCFANLVLMVGLELAEACAMVTDTPRRVLGLPSQHLGRGWPTDRILMFDADLRRIAIPAEA</sequence>
<name>A0A2W7PQL8_9RHOB</name>
<comment type="cofactor">
    <cofactor evidence="8">
        <name>a divalent metal cation</name>
        <dbReference type="ChEBI" id="CHEBI:60240"/>
    </cofactor>
    <text evidence="8">Binds 1 divalent metal cation per subunit.</text>
</comment>
<dbReference type="RefSeq" id="WP_111538900.1">
    <property type="nucleotide sequence ID" value="NZ_QKZL01000030.1"/>
</dbReference>
<feature type="domain" description="Amidohydrolase-related" evidence="9">
    <location>
        <begin position="44"/>
        <end position="338"/>
    </location>
</feature>
<evidence type="ECO:0000256" key="1">
    <source>
        <dbReference type="ARBA" id="ARBA00010716"/>
    </source>
</evidence>
<evidence type="ECO:0000256" key="4">
    <source>
        <dbReference type="ARBA" id="ARBA00023277"/>
    </source>
</evidence>
<comment type="caution">
    <text evidence="10">The sequence shown here is derived from an EMBL/GenBank/DDBJ whole genome shotgun (WGS) entry which is preliminary data.</text>
</comment>
<dbReference type="Pfam" id="PF01979">
    <property type="entry name" value="Amidohydro_1"/>
    <property type="match status" value="1"/>
</dbReference>
<dbReference type="InterPro" id="IPR006680">
    <property type="entry name" value="Amidohydro-rel"/>
</dbReference>
<proteinExistence type="inferred from homology"/>
<evidence type="ECO:0000256" key="8">
    <source>
        <dbReference type="PIRSR" id="PIRSR038994-3"/>
    </source>
</evidence>
<dbReference type="PANTHER" id="PTHR11113">
    <property type="entry name" value="N-ACETYLGLUCOSAMINE-6-PHOSPHATE DEACETYLASE"/>
    <property type="match status" value="1"/>
</dbReference>
<feature type="binding site" evidence="8">
    <location>
        <position position="208"/>
    </location>
    <ligand>
        <name>Zn(2+)</name>
        <dbReference type="ChEBI" id="CHEBI:29105"/>
    </ligand>
</feature>
<evidence type="ECO:0000256" key="2">
    <source>
        <dbReference type="ARBA" id="ARBA00022723"/>
    </source>
</evidence>
<evidence type="ECO:0000259" key="9">
    <source>
        <dbReference type="Pfam" id="PF01979"/>
    </source>
</evidence>
<dbReference type="EMBL" id="QKZL01000030">
    <property type="protein sequence ID" value="PZX11719.1"/>
    <property type="molecule type" value="Genomic_DNA"/>
</dbReference>
<keyword evidence="4 5" id="KW-0119">Carbohydrate metabolism</keyword>
<evidence type="ECO:0000313" key="10">
    <source>
        <dbReference type="EMBL" id="PZX11719.1"/>
    </source>
</evidence>
<dbReference type="Proteomes" id="UP000248916">
    <property type="component" value="Unassembled WGS sequence"/>
</dbReference>
<dbReference type="GO" id="GO:0046872">
    <property type="term" value="F:metal ion binding"/>
    <property type="evidence" value="ECO:0007669"/>
    <property type="project" value="UniProtKB-KW"/>
</dbReference>
<dbReference type="GO" id="GO:0006046">
    <property type="term" value="P:N-acetylglucosamine catabolic process"/>
    <property type="evidence" value="ECO:0007669"/>
    <property type="project" value="TreeGrafter"/>
</dbReference>
<comment type="similarity">
    <text evidence="1 5">Belongs to the metallo-dependent hydrolases superfamily. NagA family.</text>
</comment>
<dbReference type="InterPro" id="IPR032466">
    <property type="entry name" value="Metal_Hydrolase"/>
</dbReference>
<keyword evidence="11" id="KW-1185">Reference proteome</keyword>
<dbReference type="OrthoDB" id="9776488at2"/>
<keyword evidence="3 5" id="KW-0378">Hydrolase</keyword>
<feature type="binding site" evidence="7">
    <location>
        <begin position="298"/>
        <end position="300"/>
    </location>
    <ligand>
        <name>substrate</name>
    </ligand>
</feature>
<protein>
    <submittedName>
        <fullName evidence="10">N-acetylglucosamine-6-phosphate deacetylase</fullName>
    </submittedName>
</protein>
<accession>A0A2W7PQL8</accession>
<gene>
    <name evidence="10" type="ORF">LX81_03897</name>
</gene>
<dbReference type="PANTHER" id="PTHR11113:SF14">
    <property type="entry name" value="N-ACETYLGLUCOSAMINE-6-PHOSPHATE DEACETYLASE"/>
    <property type="match status" value="1"/>
</dbReference>
<feature type="binding site" evidence="7">
    <location>
        <position position="242"/>
    </location>
    <ligand>
        <name>substrate</name>
    </ligand>
</feature>
<keyword evidence="2 8" id="KW-0479">Metal-binding</keyword>
<feature type="binding site" evidence="7">
    <location>
        <position position="219"/>
    </location>
    <ligand>
        <name>substrate</name>
    </ligand>
</feature>
<feature type="binding site" evidence="7">
    <location>
        <position position="132"/>
    </location>
    <ligand>
        <name>substrate</name>
    </ligand>
</feature>
<dbReference type="InterPro" id="IPR011059">
    <property type="entry name" value="Metal-dep_hydrolase_composite"/>
</dbReference>
<feature type="binding site" evidence="8">
    <location>
        <position position="121"/>
    </location>
    <ligand>
        <name>Zn(2+)</name>
        <dbReference type="ChEBI" id="CHEBI:29105"/>
    </ligand>
</feature>
<evidence type="ECO:0000256" key="3">
    <source>
        <dbReference type="ARBA" id="ARBA00022801"/>
    </source>
</evidence>
<evidence type="ECO:0000256" key="5">
    <source>
        <dbReference type="PIRNR" id="PIRNR038994"/>
    </source>
</evidence>
<dbReference type="Gene3D" id="3.20.20.140">
    <property type="entry name" value="Metal-dependent hydrolases"/>
    <property type="match status" value="1"/>
</dbReference>
<dbReference type="PIRSF" id="PIRSF038994">
    <property type="entry name" value="NagA"/>
    <property type="match status" value="1"/>
</dbReference>
<dbReference type="InterPro" id="IPR003764">
    <property type="entry name" value="GlcNAc_6-P_deAcase"/>
</dbReference>
<dbReference type="AlphaFoldDB" id="A0A2W7PQL8"/>
<feature type="binding site" evidence="7">
    <location>
        <begin position="211"/>
        <end position="212"/>
    </location>
    <ligand>
        <name>substrate</name>
    </ligand>
</feature>
<dbReference type="Gene3D" id="2.30.40.10">
    <property type="entry name" value="Urease, subunit C, domain 1"/>
    <property type="match status" value="1"/>
</dbReference>
<feature type="binding site" evidence="8">
    <location>
        <position position="187"/>
    </location>
    <ligand>
        <name>Zn(2+)</name>
        <dbReference type="ChEBI" id="CHEBI:29105"/>
    </ligand>
</feature>
<evidence type="ECO:0000256" key="7">
    <source>
        <dbReference type="PIRSR" id="PIRSR038994-2"/>
    </source>
</evidence>